<dbReference type="InterPro" id="IPR032466">
    <property type="entry name" value="Metal_Hydrolase"/>
</dbReference>
<evidence type="ECO:0000313" key="3">
    <source>
        <dbReference type="EMBL" id="MBM9466994.1"/>
    </source>
</evidence>
<evidence type="ECO:0000313" key="4">
    <source>
        <dbReference type="Proteomes" id="UP000663792"/>
    </source>
</evidence>
<reference evidence="3" key="1">
    <citation type="submission" date="2021-01" db="EMBL/GenBank/DDBJ databases">
        <title>YIM 132084 draft genome.</title>
        <authorList>
            <person name="An D."/>
        </authorList>
    </citation>
    <scope>NUCLEOTIDE SEQUENCE</scope>
    <source>
        <strain evidence="3">YIM 132084</strain>
    </source>
</reference>
<comment type="caution">
    <text evidence="3">The sequence shown here is derived from an EMBL/GenBank/DDBJ whole genome shotgun (WGS) entry which is preliminary data.</text>
</comment>
<dbReference type="InterPro" id="IPR050138">
    <property type="entry name" value="DHOase/Allantoinase_Hydrolase"/>
</dbReference>
<protein>
    <submittedName>
        <fullName evidence="3">Amidohydrolase family protein</fullName>
    </submittedName>
</protein>
<gene>
    <name evidence="3" type="ORF">JL106_06815</name>
</gene>
<accession>A0A938YF37</accession>
<evidence type="ECO:0000259" key="2">
    <source>
        <dbReference type="Pfam" id="PF01979"/>
    </source>
</evidence>
<dbReference type="SUPFAM" id="SSF51556">
    <property type="entry name" value="Metallo-dependent hydrolases"/>
    <property type="match status" value="1"/>
</dbReference>
<dbReference type="GO" id="GO:0005737">
    <property type="term" value="C:cytoplasm"/>
    <property type="evidence" value="ECO:0007669"/>
    <property type="project" value="TreeGrafter"/>
</dbReference>
<dbReference type="Gene3D" id="3.20.20.140">
    <property type="entry name" value="Metal-dependent hydrolases"/>
    <property type="match status" value="1"/>
</dbReference>
<organism evidence="3 4">
    <name type="scientific">Nakamurella leprariae</name>
    <dbReference type="NCBI Taxonomy" id="2803911"/>
    <lineage>
        <taxon>Bacteria</taxon>
        <taxon>Bacillati</taxon>
        <taxon>Actinomycetota</taxon>
        <taxon>Actinomycetes</taxon>
        <taxon>Nakamurellales</taxon>
        <taxon>Nakamurellaceae</taxon>
        <taxon>Nakamurella</taxon>
    </lineage>
</organism>
<dbReference type="InterPro" id="IPR011059">
    <property type="entry name" value="Metal-dep_hydrolase_composite"/>
</dbReference>
<dbReference type="Gene3D" id="2.30.40.10">
    <property type="entry name" value="Urease, subunit C, domain 1"/>
    <property type="match status" value="1"/>
</dbReference>
<name>A0A938YF37_9ACTN</name>
<dbReference type="RefSeq" id="WP_205259924.1">
    <property type="nucleotide sequence ID" value="NZ_JAERWK010000008.1"/>
</dbReference>
<dbReference type="InterPro" id="IPR006680">
    <property type="entry name" value="Amidohydro-rel"/>
</dbReference>
<feature type="domain" description="Amidohydrolase-related" evidence="2">
    <location>
        <begin position="81"/>
        <end position="458"/>
    </location>
</feature>
<dbReference type="Proteomes" id="UP000663792">
    <property type="component" value="Unassembled WGS sequence"/>
</dbReference>
<dbReference type="Pfam" id="PF01979">
    <property type="entry name" value="Amidohydro_1"/>
    <property type="match status" value="1"/>
</dbReference>
<feature type="region of interest" description="Disordered" evidence="1">
    <location>
        <begin position="1"/>
        <end position="23"/>
    </location>
</feature>
<dbReference type="SUPFAM" id="SSF51338">
    <property type="entry name" value="Composite domain of metallo-dependent hydrolases"/>
    <property type="match status" value="1"/>
</dbReference>
<sequence>MTVQLPTADPAADGPSDDVESGVPVAPVAMAPVSHAVRGRARRPDGSWRLSDVLISGGRILAVAEPGAVPVDRLTDAGQAYLVPGMVDAHVHCLSHGGEGIAAATRAAAAGGVTTIVEMPYDGTGPIADREKWLVKRELAEREAHVDMAMLGTALPAGGWREMDAMVAAGAAGFKVSLFNTDSFRFPRVPDGDLLEVFTAAAANRATVCVHAENDEIIRHLLGQLRDEGDDPLAHMRSRPPVAETLGVLTALEIARSAGAPVHLCHTSLPRSVDLVNRWAAEGADVTMETCPHYLLLDEQDMVRQGTQLKINPPLRTAAAREGLWQRLEAGQVDVISSDHAPWPKAFKRHRNVFDNHSGAPGVQTIYPLVLAEAFRRSPAAFDAAIAAMTINPARRYGLQDRKGAIAPGYDADIVAFDPTRSWTVDVADMQSNAGWTPYEGFTVTGAIDLVLARGRIVFDGELRSRAGDGTVLAGAGAR</sequence>
<keyword evidence="4" id="KW-1185">Reference proteome</keyword>
<dbReference type="GO" id="GO:0006145">
    <property type="term" value="P:purine nucleobase catabolic process"/>
    <property type="evidence" value="ECO:0007669"/>
    <property type="project" value="TreeGrafter"/>
</dbReference>
<dbReference type="PANTHER" id="PTHR43668:SF2">
    <property type="entry name" value="ALLANTOINASE"/>
    <property type="match status" value="1"/>
</dbReference>
<proteinExistence type="predicted"/>
<dbReference type="AlphaFoldDB" id="A0A938YF37"/>
<dbReference type="GO" id="GO:0004038">
    <property type="term" value="F:allantoinase activity"/>
    <property type="evidence" value="ECO:0007669"/>
    <property type="project" value="TreeGrafter"/>
</dbReference>
<evidence type="ECO:0000256" key="1">
    <source>
        <dbReference type="SAM" id="MobiDB-lite"/>
    </source>
</evidence>
<dbReference type="EMBL" id="JAERWK010000008">
    <property type="protein sequence ID" value="MBM9466994.1"/>
    <property type="molecule type" value="Genomic_DNA"/>
</dbReference>
<dbReference type="PANTHER" id="PTHR43668">
    <property type="entry name" value="ALLANTOINASE"/>
    <property type="match status" value="1"/>
</dbReference>